<dbReference type="Gene3D" id="3.40.50.300">
    <property type="entry name" value="P-loop containing nucleotide triphosphate hydrolases"/>
    <property type="match status" value="1"/>
</dbReference>
<dbReference type="RefSeq" id="WP_309388998.1">
    <property type="nucleotide sequence ID" value="NZ_JADBEO010000006.1"/>
</dbReference>
<dbReference type="SUPFAM" id="SSF52540">
    <property type="entry name" value="P-loop containing nucleoside triphosphate hydrolases"/>
    <property type="match status" value="1"/>
</dbReference>
<dbReference type="EMBL" id="JADBEO010000006">
    <property type="protein sequence ID" value="MDR4305743.1"/>
    <property type="molecule type" value="Genomic_DNA"/>
</dbReference>
<comment type="caution">
    <text evidence="1">The sequence shown here is derived from an EMBL/GenBank/DDBJ whole genome shotgun (WGS) entry which is preliminary data.</text>
</comment>
<dbReference type="InterPro" id="IPR027417">
    <property type="entry name" value="P-loop_NTPase"/>
</dbReference>
<keyword evidence="2" id="KW-1185">Reference proteome</keyword>
<sequence length="265" mass="29741">MTLPTSVSSTPILGASIPRSGHGHLSRLMRRYYADDLRYCATYVIADCCKQTPCARTEGRPLVFQKSHDFAFRMPTDVEGALYLIQHRHPVPNAMSGAELRGKERGMKPAAASLAARWKFYDFLAERLAYYRRFHDKWIVTPPARSVAIDHARLEAHPAGVLRDIDAALGRASDEARIEETCETLAGRGGRKAVVYKPRDPQESAFFDRPALAAFEAAVIEECPGFGYAATLGGADWRTHPLWTLARLRHEYGRPLPRRRTAEFD</sequence>
<evidence type="ECO:0008006" key="3">
    <source>
        <dbReference type="Google" id="ProtNLM"/>
    </source>
</evidence>
<gene>
    <name evidence="1" type="ORF">IHQ68_03780</name>
</gene>
<name>A0ABU1DCI1_9HYPH</name>
<reference evidence="1" key="1">
    <citation type="submission" date="2020-10" db="EMBL/GenBank/DDBJ databases">
        <authorList>
            <person name="Abbas A."/>
            <person name="Razzaq R."/>
            <person name="Waqas M."/>
            <person name="Abbas N."/>
            <person name="Nielsen T.K."/>
            <person name="Hansen L.H."/>
            <person name="Hussain S."/>
            <person name="Shahid M."/>
        </authorList>
    </citation>
    <scope>NUCLEOTIDE SEQUENCE</scope>
    <source>
        <strain evidence="1">S14</strain>
    </source>
</reference>
<protein>
    <recommendedName>
        <fullName evidence="3">Sulfotransferase family</fullName>
    </recommendedName>
</protein>
<evidence type="ECO:0000313" key="1">
    <source>
        <dbReference type="EMBL" id="MDR4305743.1"/>
    </source>
</evidence>
<organism evidence="1 2">
    <name type="scientific">Chelatococcus sambhunathii</name>
    <dbReference type="NCBI Taxonomy" id="363953"/>
    <lineage>
        <taxon>Bacteria</taxon>
        <taxon>Pseudomonadati</taxon>
        <taxon>Pseudomonadota</taxon>
        <taxon>Alphaproteobacteria</taxon>
        <taxon>Hyphomicrobiales</taxon>
        <taxon>Chelatococcaceae</taxon>
        <taxon>Chelatococcus</taxon>
    </lineage>
</organism>
<accession>A0ABU1DCI1</accession>
<evidence type="ECO:0000313" key="2">
    <source>
        <dbReference type="Proteomes" id="UP001181622"/>
    </source>
</evidence>
<proteinExistence type="predicted"/>
<dbReference type="Proteomes" id="UP001181622">
    <property type="component" value="Unassembled WGS sequence"/>
</dbReference>